<organism evidence="2 3">
    <name type="scientific">Desulfovibrio falkowii</name>
    <dbReference type="NCBI Taxonomy" id="3136602"/>
    <lineage>
        <taxon>Bacteria</taxon>
        <taxon>Pseudomonadati</taxon>
        <taxon>Thermodesulfobacteriota</taxon>
        <taxon>Desulfovibrionia</taxon>
        <taxon>Desulfovibrionales</taxon>
        <taxon>Desulfovibrionaceae</taxon>
        <taxon>Desulfovibrio</taxon>
    </lineage>
</organism>
<proteinExistence type="predicted"/>
<dbReference type="InterPro" id="IPR024096">
    <property type="entry name" value="NO_sig/Golgi_transp_ligand-bd"/>
</dbReference>
<accession>A0ABQ0EB27</accession>
<sequence>MKSRRYVFSWDFIGDIQKGRPNLGNSVSIEAYRLFLYTMRDVLEESYGTEESEKILYRAGFLAGENVVENYLPGYTLFDDFVAALHDLLLEKKIGILRIESSDLSTNTFCITVSEDVDCSGLPECDHVICTYDEGFVAGLFSSFTGRRFTAKEVDCWCTGDRTCRFVVQLTEEHAAPLRDD</sequence>
<name>A0ABQ0EB27_9BACT</name>
<dbReference type="EMBL" id="BAAFSG010000001">
    <property type="protein sequence ID" value="GAB1254816.1"/>
    <property type="molecule type" value="Genomic_DNA"/>
</dbReference>
<dbReference type="Pfam" id="PF02830">
    <property type="entry name" value="V4R"/>
    <property type="match status" value="1"/>
</dbReference>
<dbReference type="Proteomes" id="UP001628192">
    <property type="component" value="Unassembled WGS sequence"/>
</dbReference>
<evidence type="ECO:0000259" key="1">
    <source>
        <dbReference type="SMART" id="SM00989"/>
    </source>
</evidence>
<dbReference type="InterPro" id="IPR004096">
    <property type="entry name" value="V4R"/>
</dbReference>
<dbReference type="PANTHER" id="PTHR35090">
    <property type="entry name" value="DNA-DIRECTED RNA POLYMERASE SUBUNIT I"/>
    <property type="match status" value="1"/>
</dbReference>
<evidence type="ECO:0000313" key="2">
    <source>
        <dbReference type="EMBL" id="GAB1254816.1"/>
    </source>
</evidence>
<dbReference type="SUPFAM" id="SSF111126">
    <property type="entry name" value="Ligand-binding domain in the NO signalling and Golgi transport"/>
    <property type="match status" value="1"/>
</dbReference>
<dbReference type="RefSeq" id="WP_012624061.1">
    <property type="nucleotide sequence ID" value="NZ_BAAFSG010000001.1"/>
</dbReference>
<comment type="caution">
    <text evidence="2">The sequence shown here is derived from an EMBL/GenBank/DDBJ whole genome shotgun (WGS) entry which is preliminary data.</text>
</comment>
<gene>
    <name evidence="2" type="ORF">Defa_23030</name>
</gene>
<reference evidence="2 3" key="1">
    <citation type="journal article" date="2025" name="Int. J. Syst. Evol. Microbiol.">
        <title>Desulfovibrio falkowii sp. nov., Porphyromonas miyakawae sp. nov., Mediterraneibacter flintii sp. nov. and Owariibacterium komagatae gen. nov., sp. nov., isolated from human faeces.</title>
        <authorList>
            <person name="Hamaguchi T."/>
            <person name="Ohara M."/>
            <person name="Hisatomi A."/>
            <person name="Sekiguchi K."/>
            <person name="Takeda J.I."/>
            <person name="Ueyama J."/>
            <person name="Ito M."/>
            <person name="Nishiwaki H."/>
            <person name="Ogi T."/>
            <person name="Hirayama M."/>
            <person name="Ohkuma M."/>
            <person name="Sakamoto M."/>
            <person name="Ohno K."/>
        </authorList>
    </citation>
    <scope>NUCLEOTIDE SEQUENCE [LARGE SCALE GENOMIC DNA]</scope>
    <source>
        <strain evidence="2 3">13CB8C</strain>
    </source>
</reference>
<dbReference type="Gene3D" id="3.30.1380.20">
    <property type="entry name" value="Trafficking protein particle complex subunit 3"/>
    <property type="match status" value="1"/>
</dbReference>
<dbReference type="SMART" id="SM00989">
    <property type="entry name" value="V4R"/>
    <property type="match status" value="1"/>
</dbReference>
<feature type="domain" description="4-vinyl reductase 4VR" evidence="1">
    <location>
        <begin position="108"/>
        <end position="170"/>
    </location>
</feature>
<dbReference type="PANTHER" id="PTHR35090:SF1">
    <property type="entry name" value="SLR0144 PROTEIN"/>
    <property type="match status" value="1"/>
</dbReference>
<protein>
    <submittedName>
        <fullName evidence="2">DUF2507 domain-containing protein</fullName>
    </submittedName>
</protein>
<keyword evidence="3" id="KW-1185">Reference proteome</keyword>
<evidence type="ECO:0000313" key="3">
    <source>
        <dbReference type="Proteomes" id="UP001628192"/>
    </source>
</evidence>